<sequence>MITPKPAEPSTMIGNAAVSLTPPQSPCCCPSAAANADLARPAPAAPGDALAAPRRRPRLSVGLWLALLLWAMGSMLLVTLNLAARLTS</sequence>
<gene>
    <name evidence="2" type="ORF">LMG26841_00457</name>
</gene>
<dbReference type="Proteomes" id="UP000494272">
    <property type="component" value="Unassembled WGS sequence"/>
</dbReference>
<dbReference type="GeneID" id="94354003"/>
<accession>A0A6S7C5I4</accession>
<dbReference type="EMBL" id="CADIKW010000001">
    <property type="protein sequence ID" value="CAB3820983.1"/>
    <property type="molecule type" value="Genomic_DNA"/>
</dbReference>
<keyword evidence="1" id="KW-1133">Transmembrane helix</keyword>
<keyword evidence="3" id="KW-1185">Reference proteome</keyword>
<organism evidence="2 3">
    <name type="scientific">Achromobacter dolens</name>
    <dbReference type="NCBI Taxonomy" id="1287738"/>
    <lineage>
        <taxon>Bacteria</taxon>
        <taxon>Pseudomonadati</taxon>
        <taxon>Pseudomonadota</taxon>
        <taxon>Betaproteobacteria</taxon>
        <taxon>Burkholderiales</taxon>
        <taxon>Alcaligenaceae</taxon>
        <taxon>Achromobacter</taxon>
    </lineage>
</organism>
<name>A0A6S7C5I4_9BURK</name>
<evidence type="ECO:0000313" key="3">
    <source>
        <dbReference type="Proteomes" id="UP000494272"/>
    </source>
</evidence>
<protein>
    <recommendedName>
        <fullName evidence="4">DUF2474 domain-containing protein</fullName>
    </recommendedName>
</protein>
<reference evidence="2 3" key="1">
    <citation type="submission" date="2020-04" db="EMBL/GenBank/DDBJ databases">
        <authorList>
            <person name="De Canck E."/>
        </authorList>
    </citation>
    <scope>NUCLEOTIDE SEQUENCE [LARGE SCALE GENOMIC DNA]</scope>
    <source>
        <strain evidence="2 3">LMG 26841</strain>
    </source>
</reference>
<keyword evidence="1" id="KW-0472">Membrane</keyword>
<dbReference type="AlphaFoldDB" id="A0A6S7C5I4"/>
<proteinExistence type="predicted"/>
<keyword evidence="1" id="KW-0812">Transmembrane</keyword>
<feature type="transmembrane region" description="Helical" evidence="1">
    <location>
        <begin position="63"/>
        <end position="84"/>
    </location>
</feature>
<evidence type="ECO:0000313" key="2">
    <source>
        <dbReference type="EMBL" id="CAB3820983.1"/>
    </source>
</evidence>
<evidence type="ECO:0008006" key="4">
    <source>
        <dbReference type="Google" id="ProtNLM"/>
    </source>
</evidence>
<evidence type="ECO:0000256" key="1">
    <source>
        <dbReference type="SAM" id="Phobius"/>
    </source>
</evidence>
<dbReference type="RefSeq" id="WP_144654776.1">
    <property type="nucleotide sequence ID" value="NZ_CADIKW010000001.1"/>
</dbReference>